<dbReference type="SUPFAM" id="SSF53850">
    <property type="entry name" value="Periplasmic binding protein-like II"/>
    <property type="match status" value="1"/>
</dbReference>
<evidence type="ECO:0000313" key="3">
    <source>
        <dbReference type="Proteomes" id="UP001596528"/>
    </source>
</evidence>
<dbReference type="EMBL" id="JBHTGQ010000027">
    <property type="protein sequence ID" value="MFC7750722.1"/>
    <property type="molecule type" value="Genomic_DNA"/>
</dbReference>
<name>A0ABW2V7W4_9BACL</name>
<evidence type="ECO:0000256" key="1">
    <source>
        <dbReference type="SAM" id="SignalP"/>
    </source>
</evidence>
<dbReference type="PROSITE" id="PS51257">
    <property type="entry name" value="PROKAR_LIPOPROTEIN"/>
    <property type="match status" value="1"/>
</dbReference>
<evidence type="ECO:0000313" key="2">
    <source>
        <dbReference type="EMBL" id="MFC7750722.1"/>
    </source>
</evidence>
<proteinExistence type="predicted"/>
<dbReference type="PANTHER" id="PTHR43649">
    <property type="entry name" value="ARABINOSE-BINDING PROTEIN-RELATED"/>
    <property type="match status" value="1"/>
</dbReference>
<gene>
    <name evidence="2" type="ORF">ACFQWB_12415</name>
</gene>
<keyword evidence="3" id="KW-1185">Reference proteome</keyword>
<dbReference type="InterPro" id="IPR006059">
    <property type="entry name" value="SBP"/>
</dbReference>
<dbReference type="Gene3D" id="3.40.190.10">
    <property type="entry name" value="Periplasmic binding protein-like II"/>
    <property type="match status" value="2"/>
</dbReference>
<feature type="signal peptide" evidence="1">
    <location>
        <begin position="1"/>
        <end position="26"/>
    </location>
</feature>
<keyword evidence="1" id="KW-0732">Signal</keyword>
<organism evidence="2 3">
    <name type="scientific">Paenibacillus thermoaerophilus</name>
    <dbReference type="NCBI Taxonomy" id="1215385"/>
    <lineage>
        <taxon>Bacteria</taxon>
        <taxon>Bacillati</taxon>
        <taxon>Bacillota</taxon>
        <taxon>Bacilli</taxon>
        <taxon>Bacillales</taxon>
        <taxon>Paenibacillaceae</taxon>
        <taxon>Paenibacillus</taxon>
    </lineage>
</organism>
<dbReference type="PANTHER" id="PTHR43649:SF11">
    <property type="entry name" value="ABC TRANSPORTER SUBSTRATE-BINDING PROTEIN YESO-RELATED"/>
    <property type="match status" value="1"/>
</dbReference>
<dbReference type="RefSeq" id="WP_138789990.1">
    <property type="nucleotide sequence ID" value="NZ_JBHTGQ010000027.1"/>
</dbReference>
<feature type="chain" id="PRO_5045889806" evidence="1">
    <location>
        <begin position="27"/>
        <end position="445"/>
    </location>
</feature>
<dbReference type="CDD" id="cd13585">
    <property type="entry name" value="PBP2_TMBP_like"/>
    <property type="match status" value="1"/>
</dbReference>
<dbReference type="Proteomes" id="UP001596528">
    <property type="component" value="Unassembled WGS sequence"/>
</dbReference>
<dbReference type="Pfam" id="PF13416">
    <property type="entry name" value="SBP_bac_8"/>
    <property type="match status" value="1"/>
</dbReference>
<sequence>MKWTKRFGRKSVWTSLSLVLLAGSIAGCGTGGGSEADGESAPQTVELRFSWWGAQERHDRTLKMIQKFEELHPNIKIKPEYSAFGAYHEKLATQVAGNNAPDVMSKSLIYIQDYAQRGILKDLREFVGKELNVDGLDPKLLANQATVNGKLIGLPLSKSASIMFYNSEMFKQAGVEPPKMDMTYEEFFAKVREIKGKLGEGRYGANDMAGLFEAFMYYLFSKGDVLFKDGQLGYKDENLKEWLEMWDKARKEGIIPPASETASYQLATYDPAKEPILKGTVAIEGPLFVPYYTAMEGMMKGKLEMTTIPRVSGSNGTASVLLPGIFLCINEKTKYPKEAAIFANFMINSKEAADILELERGLPDNKYMVEYLKPKFTEVDKKMQDVLDYIGSKNPGWYDGGPKGSGEVGKLFEKTVQKQQFGKATIDEVVAEFRKEADKILGKNK</sequence>
<comment type="caution">
    <text evidence="2">The sequence shown here is derived from an EMBL/GenBank/DDBJ whole genome shotgun (WGS) entry which is preliminary data.</text>
</comment>
<protein>
    <submittedName>
        <fullName evidence="2">ABC transporter substrate-binding protein</fullName>
    </submittedName>
</protein>
<accession>A0ABW2V7W4</accession>
<reference evidence="3" key="1">
    <citation type="journal article" date="2019" name="Int. J. Syst. Evol. Microbiol.">
        <title>The Global Catalogue of Microorganisms (GCM) 10K type strain sequencing project: providing services to taxonomists for standard genome sequencing and annotation.</title>
        <authorList>
            <consortium name="The Broad Institute Genomics Platform"/>
            <consortium name="The Broad Institute Genome Sequencing Center for Infectious Disease"/>
            <person name="Wu L."/>
            <person name="Ma J."/>
        </authorList>
    </citation>
    <scope>NUCLEOTIDE SEQUENCE [LARGE SCALE GENOMIC DNA]</scope>
    <source>
        <strain evidence="3">JCM 18657</strain>
    </source>
</reference>
<dbReference type="InterPro" id="IPR050490">
    <property type="entry name" value="Bact_solute-bd_prot1"/>
</dbReference>